<gene>
    <name evidence="2" type="ORF">KP509_01G036300</name>
</gene>
<dbReference type="EMBL" id="CM035406">
    <property type="protein sequence ID" value="KAH7446058.1"/>
    <property type="molecule type" value="Genomic_DNA"/>
</dbReference>
<organism evidence="2 3">
    <name type="scientific">Ceratopteris richardii</name>
    <name type="common">Triangle waterfern</name>
    <dbReference type="NCBI Taxonomy" id="49495"/>
    <lineage>
        <taxon>Eukaryota</taxon>
        <taxon>Viridiplantae</taxon>
        <taxon>Streptophyta</taxon>
        <taxon>Embryophyta</taxon>
        <taxon>Tracheophyta</taxon>
        <taxon>Polypodiopsida</taxon>
        <taxon>Polypodiidae</taxon>
        <taxon>Polypodiales</taxon>
        <taxon>Pteridineae</taxon>
        <taxon>Pteridaceae</taxon>
        <taxon>Parkerioideae</taxon>
        <taxon>Ceratopteris</taxon>
    </lineage>
</organism>
<evidence type="ECO:0000313" key="2">
    <source>
        <dbReference type="EMBL" id="KAH7446058.1"/>
    </source>
</evidence>
<proteinExistence type="predicted"/>
<protein>
    <submittedName>
        <fullName evidence="2">Uncharacterized protein</fullName>
    </submittedName>
</protein>
<dbReference type="Proteomes" id="UP000825935">
    <property type="component" value="Chromosome 1"/>
</dbReference>
<evidence type="ECO:0000256" key="1">
    <source>
        <dbReference type="SAM" id="MobiDB-lite"/>
    </source>
</evidence>
<keyword evidence="3" id="KW-1185">Reference proteome</keyword>
<feature type="region of interest" description="Disordered" evidence="1">
    <location>
        <begin position="1"/>
        <end position="28"/>
    </location>
</feature>
<reference evidence="2" key="1">
    <citation type="submission" date="2021-08" db="EMBL/GenBank/DDBJ databases">
        <title>WGS assembly of Ceratopteris richardii.</title>
        <authorList>
            <person name="Marchant D.B."/>
            <person name="Chen G."/>
            <person name="Jenkins J."/>
            <person name="Shu S."/>
            <person name="Leebens-Mack J."/>
            <person name="Grimwood J."/>
            <person name="Schmutz J."/>
            <person name="Soltis P."/>
            <person name="Soltis D."/>
            <person name="Chen Z.-H."/>
        </authorList>
    </citation>
    <scope>NUCLEOTIDE SEQUENCE</scope>
    <source>
        <strain evidence="2">Whitten #5841</strain>
        <tissue evidence="2">Leaf</tissue>
    </source>
</reference>
<name>A0A8T2VG31_CERRI</name>
<sequence>MLRKGVQTTTAATEETARRSVRDDGRMMSPVINKARRWIIRRAVRGARRRHTDVTRSRWWDGNPRCKI</sequence>
<accession>A0A8T2VG31</accession>
<dbReference type="AlphaFoldDB" id="A0A8T2VG31"/>
<comment type="caution">
    <text evidence="2">The sequence shown here is derived from an EMBL/GenBank/DDBJ whole genome shotgun (WGS) entry which is preliminary data.</text>
</comment>
<feature type="compositionally biased region" description="Basic and acidic residues" evidence="1">
    <location>
        <begin position="15"/>
        <end position="26"/>
    </location>
</feature>
<evidence type="ECO:0000313" key="3">
    <source>
        <dbReference type="Proteomes" id="UP000825935"/>
    </source>
</evidence>